<comment type="caution">
    <text evidence="3">The sequence shown here is derived from an EMBL/GenBank/DDBJ whole genome shotgun (WGS) entry which is preliminary data.</text>
</comment>
<dbReference type="Gene3D" id="1.10.150.320">
    <property type="entry name" value="Photosystem II 12 kDa extrinsic protein"/>
    <property type="match status" value="1"/>
</dbReference>
<dbReference type="InterPro" id="IPR010994">
    <property type="entry name" value="RuvA_2-like"/>
</dbReference>
<dbReference type="Gene3D" id="1.10.150.280">
    <property type="entry name" value="AF1531-like domain"/>
    <property type="match status" value="1"/>
</dbReference>
<protein>
    <submittedName>
        <fullName evidence="3">Helix-hairpin-helix domain-containing protein</fullName>
    </submittedName>
</protein>
<evidence type="ECO:0000313" key="4">
    <source>
        <dbReference type="Proteomes" id="UP000257127"/>
    </source>
</evidence>
<feature type="region of interest" description="Disordered" evidence="1">
    <location>
        <begin position="152"/>
        <end position="172"/>
    </location>
</feature>
<keyword evidence="2" id="KW-1133">Transmembrane helix</keyword>
<organism evidence="3 4">
    <name type="scientific">Brumimicrobium aurantiacum</name>
    <dbReference type="NCBI Taxonomy" id="1737063"/>
    <lineage>
        <taxon>Bacteria</taxon>
        <taxon>Pseudomonadati</taxon>
        <taxon>Bacteroidota</taxon>
        <taxon>Flavobacteriia</taxon>
        <taxon>Flavobacteriales</taxon>
        <taxon>Crocinitomicaceae</taxon>
        <taxon>Brumimicrobium</taxon>
    </lineage>
</organism>
<reference evidence="3 4" key="1">
    <citation type="submission" date="2018-08" db="EMBL/GenBank/DDBJ databases">
        <title>The draft genome squence of Brumimicrobium sp. N62.</title>
        <authorList>
            <person name="Du Z.-J."/>
            <person name="Luo H.-R."/>
        </authorList>
    </citation>
    <scope>NUCLEOTIDE SEQUENCE [LARGE SCALE GENOMIC DNA]</scope>
    <source>
        <strain evidence="3 4">N62</strain>
    </source>
</reference>
<evidence type="ECO:0000256" key="2">
    <source>
        <dbReference type="SAM" id="Phobius"/>
    </source>
</evidence>
<accession>A0A3E1EY38</accession>
<dbReference type="Pfam" id="PF12836">
    <property type="entry name" value="HHH_3"/>
    <property type="match status" value="2"/>
</dbReference>
<keyword evidence="2" id="KW-0472">Membrane</keyword>
<evidence type="ECO:0000313" key="3">
    <source>
        <dbReference type="EMBL" id="RFC54470.1"/>
    </source>
</evidence>
<feature type="transmembrane region" description="Helical" evidence="2">
    <location>
        <begin position="21"/>
        <end position="39"/>
    </location>
</feature>
<proteinExistence type="predicted"/>
<feature type="compositionally biased region" description="Basic and acidic residues" evidence="1">
    <location>
        <begin position="152"/>
        <end position="161"/>
    </location>
</feature>
<keyword evidence="2" id="KW-0812">Transmembrane</keyword>
<keyword evidence="4" id="KW-1185">Reference proteome</keyword>
<dbReference type="OrthoDB" id="981124at2"/>
<evidence type="ECO:0000256" key="1">
    <source>
        <dbReference type="SAM" id="MobiDB-lite"/>
    </source>
</evidence>
<dbReference type="InterPro" id="IPR051675">
    <property type="entry name" value="Endo/Exo/Phosphatase_dom_1"/>
</dbReference>
<dbReference type="Proteomes" id="UP000257127">
    <property type="component" value="Unassembled WGS sequence"/>
</dbReference>
<dbReference type="SUPFAM" id="SSF47781">
    <property type="entry name" value="RuvA domain 2-like"/>
    <property type="match status" value="3"/>
</dbReference>
<dbReference type="RefSeq" id="WP_116880873.1">
    <property type="nucleotide sequence ID" value="NZ_QURB01000004.1"/>
</dbReference>
<dbReference type="PANTHER" id="PTHR21180">
    <property type="entry name" value="ENDONUCLEASE/EXONUCLEASE/PHOSPHATASE FAMILY DOMAIN-CONTAINING PROTEIN 1"/>
    <property type="match status" value="1"/>
</dbReference>
<dbReference type="EMBL" id="QURB01000004">
    <property type="protein sequence ID" value="RFC54470.1"/>
    <property type="molecule type" value="Genomic_DNA"/>
</dbReference>
<dbReference type="AlphaFoldDB" id="A0A3E1EY38"/>
<gene>
    <name evidence="3" type="ORF">DXU93_08605</name>
</gene>
<sequence length="316" mass="36978">MAKKSWDSDWIHFSKRARKGIVVLLFVFVIVSISPRIYYNYFYTPPTHEVNSGKLFIDKKVAKEIAPEKKKSTRYHRPKSLFNPNDYSLEQWQSTGLSKKQAQSILNYLKSGATLRIKSDLKKLYVVDDELYQVLEPMVDLPERIEKVTTETQNYRKDEAPKTSYSQKDTSTWKKSNNKKVKEVKPVSVNTATAWDLKSIPGIGPYFAKEIIKKRDEYGGLISLDQLFDIYKLDKEKLDEISPYLIIDKTKIEPININLATQKEMSKHPLIDYNVAKSIVFHRENYGKFKRIDEVLLTPYIDRDDFERLKVYLTVE</sequence>
<name>A0A3E1EY38_9FLAO</name>
<dbReference type="PANTHER" id="PTHR21180:SF32">
    <property type="entry name" value="ENDONUCLEASE_EXONUCLEASE_PHOSPHATASE FAMILY DOMAIN-CONTAINING PROTEIN 1"/>
    <property type="match status" value="1"/>
</dbReference>